<proteinExistence type="predicted"/>
<feature type="non-terminal residue" evidence="1">
    <location>
        <position position="79"/>
    </location>
</feature>
<comment type="caution">
    <text evidence="1">The sequence shown here is derived from an EMBL/GenBank/DDBJ whole genome shotgun (WGS) entry which is preliminary data.</text>
</comment>
<sequence length="79" mass="8849">MVVPTKSTVHMHAGQIDVPFSLTWNSQVAAKEAFQEASFNVEMEKRVHIIQCDCDLPSKDMEVVGLAMPPLYKSSQQSR</sequence>
<dbReference type="EMBL" id="LXQA010035970">
    <property type="protein sequence ID" value="MCH97804.1"/>
    <property type="molecule type" value="Genomic_DNA"/>
</dbReference>
<organism evidence="1 2">
    <name type="scientific">Trifolium medium</name>
    <dbReference type="NCBI Taxonomy" id="97028"/>
    <lineage>
        <taxon>Eukaryota</taxon>
        <taxon>Viridiplantae</taxon>
        <taxon>Streptophyta</taxon>
        <taxon>Embryophyta</taxon>
        <taxon>Tracheophyta</taxon>
        <taxon>Spermatophyta</taxon>
        <taxon>Magnoliopsida</taxon>
        <taxon>eudicotyledons</taxon>
        <taxon>Gunneridae</taxon>
        <taxon>Pentapetalae</taxon>
        <taxon>rosids</taxon>
        <taxon>fabids</taxon>
        <taxon>Fabales</taxon>
        <taxon>Fabaceae</taxon>
        <taxon>Papilionoideae</taxon>
        <taxon>50 kb inversion clade</taxon>
        <taxon>NPAAA clade</taxon>
        <taxon>Hologalegina</taxon>
        <taxon>IRL clade</taxon>
        <taxon>Trifolieae</taxon>
        <taxon>Trifolium</taxon>
    </lineage>
</organism>
<accession>A0A392NGZ1</accession>
<reference evidence="1 2" key="1">
    <citation type="journal article" date="2018" name="Front. Plant Sci.">
        <title>Red Clover (Trifolium pratense) and Zigzag Clover (T. medium) - A Picture of Genomic Similarities and Differences.</title>
        <authorList>
            <person name="Dluhosova J."/>
            <person name="Istvanek J."/>
            <person name="Nedelnik J."/>
            <person name="Repkova J."/>
        </authorList>
    </citation>
    <scope>NUCLEOTIDE SEQUENCE [LARGE SCALE GENOMIC DNA]</scope>
    <source>
        <strain evidence="2">cv. 10/8</strain>
        <tissue evidence="1">Leaf</tissue>
    </source>
</reference>
<name>A0A392NGZ1_9FABA</name>
<evidence type="ECO:0000313" key="2">
    <source>
        <dbReference type="Proteomes" id="UP000265520"/>
    </source>
</evidence>
<evidence type="ECO:0000313" key="1">
    <source>
        <dbReference type="EMBL" id="MCH97804.1"/>
    </source>
</evidence>
<dbReference type="AlphaFoldDB" id="A0A392NGZ1"/>
<dbReference type="Proteomes" id="UP000265520">
    <property type="component" value="Unassembled WGS sequence"/>
</dbReference>
<keyword evidence="2" id="KW-1185">Reference proteome</keyword>
<protein>
    <submittedName>
        <fullName evidence="1">Uncharacterized protein</fullName>
    </submittedName>
</protein>